<dbReference type="PANTHER" id="PTHR36536">
    <property type="entry name" value="UPF0111 PROTEIN HI_1603"/>
    <property type="match status" value="1"/>
</dbReference>
<dbReference type="EMBL" id="LICA01000084">
    <property type="protein sequence ID" value="KRO95519.1"/>
    <property type="molecule type" value="Genomic_DNA"/>
</dbReference>
<dbReference type="Gene3D" id="1.20.58.220">
    <property type="entry name" value="Phosphate transport system protein phou homolog 2, domain 2"/>
    <property type="match status" value="1"/>
</dbReference>
<dbReference type="SUPFAM" id="SSF109755">
    <property type="entry name" value="PhoU-like"/>
    <property type="match status" value="1"/>
</dbReference>
<organism evidence="3 4">
    <name type="scientific">SAR92 bacterium BACL26 MAG-121220-bin70</name>
    <dbReference type="NCBI Taxonomy" id="1655626"/>
    <lineage>
        <taxon>Bacteria</taxon>
        <taxon>Pseudomonadati</taxon>
        <taxon>Pseudomonadota</taxon>
        <taxon>Gammaproteobacteria</taxon>
        <taxon>Cellvibrionales</taxon>
        <taxon>Porticoccaceae</taxon>
        <taxon>SAR92 clade</taxon>
    </lineage>
</organism>
<accession>A0A0R2U7I4</accession>
<evidence type="ECO:0000313" key="3">
    <source>
        <dbReference type="EMBL" id="KRO95519.1"/>
    </source>
</evidence>
<comment type="caution">
    <text evidence="3">The sequence shown here is derived from an EMBL/GenBank/DDBJ whole genome shotgun (WGS) entry which is preliminary data.</text>
</comment>
<comment type="similarity">
    <text evidence="1">Belongs to the UPF0111 family.</text>
</comment>
<dbReference type="Pfam" id="PF01865">
    <property type="entry name" value="PhoU_div"/>
    <property type="match status" value="1"/>
</dbReference>
<dbReference type="InterPro" id="IPR018445">
    <property type="entry name" value="Put_Phosphate_transp_reg"/>
</dbReference>
<evidence type="ECO:0000256" key="1">
    <source>
        <dbReference type="ARBA" id="ARBA00008591"/>
    </source>
</evidence>
<dbReference type="NCBIfam" id="TIGR00153">
    <property type="entry name" value="TIGR00153 family protein"/>
    <property type="match status" value="1"/>
</dbReference>
<evidence type="ECO:0000313" key="4">
    <source>
        <dbReference type="Proteomes" id="UP000051213"/>
    </source>
</evidence>
<keyword evidence="2" id="KW-0175">Coiled coil</keyword>
<feature type="coiled-coil region" evidence="2">
    <location>
        <begin position="126"/>
        <end position="179"/>
    </location>
</feature>
<dbReference type="InterPro" id="IPR002727">
    <property type="entry name" value="DUF47"/>
</dbReference>
<protein>
    <submittedName>
        <fullName evidence="3">Phosphate transport regulator</fullName>
    </submittedName>
</protein>
<evidence type="ECO:0000256" key="2">
    <source>
        <dbReference type="SAM" id="Coils"/>
    </source>
</evidence>
<gene>
    <name evidence="3" type="ORF">ABS24_02360</name>
</gene>
<dbReference type="InterPro" id="IPR038078">
    <property type="entry name" value="PhoU-like_sf"/>
</dbReference>
<reference evidence="3 4" key="1">
    <citation type="submission" date="2015-10" db="EMBL/GenBank/DDBJ databases">
        <title>Metagenome-Assembled Genomes uncover a global brackish microbiome.</title>
        <authorList>
            <person name="Hugerth L.W."/>
            <person name="Larsson J."/>
            <person name="Alneberg J."/>
            <person name="Lindh M.V."/>
            <person name="Legrand C."/>
            <person name="Pinhassi J."/>
            <person name="Andersson A.F."/>
        </authorList>
    </citation>
    <scope>NUCLEOTIDE SEQUENCE [LARGE SCALE GENOMIC DNA]</scope>
    <source>
        <strain evidence="3">BACL26 MAG-121220-bin70</strain>
    </source>
</reference>
<dbReference type="AlphaFoldDB" id="A0A0R2U7I4"/>
<sequence>MVFSNSISNLFGKSPIKPLQEHMSLVVECASKLEPFFEAVLADEWQNASDIFDQIADDENRADDLKKQFRLNMPKSLFMPMSRGDLLGILAQQDNIANATKDVCGLVLGREMAIPSVLQSDFIAYVKSAIQTCEKARKAIEELDELLETGFTGQEVKFVQKLIRDLDAQEQKVDKRERKLRHRLFKIEAEIPPVHVMFLYNIIDNIGGIADTAEQVGNQLELLLAK</sequence>
<dbReference type="Proteomes" id="UP000051213">
    <property type="component" value="Unassembled WGS sequence"/>
</dbReference>
<name>A0A0R2U7I4_9GAMM</name>
<proteinExistence type="inferred from homology"/>
<dbReference type="PANTHER" id="PTHR36536:SF3">
    <property type="entry name" value="UPF0111 PROTEIN HI_1603"/>
    <property type="match status" value="1"/>
</dbReference>